<dbReference type="eggNOG" id="ENOG50343XD">
    <property type="taxonomic scope" value="Bacteria"/>
</dbReference>
<evidence type="ECO:0000313" key="2">
    <source>
        <dbReference type="Proteomes" id="UP000002012"/>
    </source>
</evidence>
<evidence type="ECO:0000313" key="1">
    <source>
        <dbReference type="EMBL" id="ADD69326.1"/>
    </source>
</evidence>
<protein>
    <submittedName>
        <fullName evidence="1">Uncharacterized protein</fullName>
    </submittedName>
</protein>
<dbReference type="KEGG" id="dap:Dacet_2567"/>
<name>D4H4J7_DENA2</name>
<gene>
    <name evidence="1" type="ordered locus">Dacet_2567</name>
</gene>
<dbReference type="Proteomes" id="UP000002012">
    <property type="component" value="Chromosome"/>
</dbReference>
<reference evidence="1 2" key="1">
    <citation type="journal article" date="2010" name="Stand. Genomic Sci.">
        <title>Complete genome sequence of Denitrovibrio acetiphilus type strain (N2460).</title>
        <authorList>
            <person name="Kiss H."/>
            <person name="Lang E."/>
            <person name="Lapidus A."/>
            <person name="Copeland A."/>
            <person name="Nolan M."/>
            <person name="Glavina Del Rio T."/>
            <person name="Chen F."/>
            <person name="Lucas S."/>
            <person name="Tice H."/>
            <person name="Cheng J.F."/>
            <person name="Han C."/>
            <person name="Goodwin L."/>
            <person name="Pitluck S."/>
            <person name="Liolios K."/>
            <person name="Pati A."/>
            <person name="Ivanova N."/>
            <person name="Mavromatis K."/>
            <person name="Chen A."/>
            <person name="Palaniappan K."/>
            <person name="Land M."/>
            <person name="Hauser L."/>
            <person name="Chang Y.J."/>
            <person name="Jeffries C.D."/>
            <person name="Detter J.C."/>
            <person name="Brettin T."/>
            <person name="Spring S."/>
            <person name="Rohde M."/>
            <person name="Goker M."/>
            <person name="Woyke T."/>
            <person name="Bristow J."/>
            <person name="Eisen J.A."/>
            <person name="Markowitz V."/>
            <person name="Hugenholtz P."/>
            <person name="Kyrpides N.C."/>
            <person name="Klenk H.P."/>
        </authorList>
    </citation>
    <scope>NUCLEOTIDE SEQUENCE [LARGE SCALE GENOMIC DNA]</scope>
    <source>
        <strain evidence="2">DSM 12809 / NBRC 114555 / N2460</strain>
    </source>
</reference>
<organism evidence="1 2">
    <name type="scientific">Denitrovibrio acetiphilus (strain DSM 12809 / NBRC 114555 / N2460)</name>
    <dbReference type="NCBI Taxonomy" id="522772"/>
    <lineage>
        <taxon>Bacteria</taxon>
        <taxon>Pseudomonadati</taxon>
        <taxon>Deferribacterota</taxon>
        <taxon>Deferribacteres</taxon>
        <taxon>Deferribacterales</taxon>
        <taxon>Geovibrionaceae</taxon>
        <taxon>Denitrovibrio</taxon>
    </lineage>
</organism>
<dbReference type="HOGENOM" id="CLU_134330_0_0_0"/>
<dbReference type="PaxDb" id="522772-Dacet_2567"/>
<sequence length="148" mass="17540">MYDYDIAYVQQLTGIAKSEANSLVKYFSKLPESVRIESFKLQTDYARQHKDQFDKERSAEFYYAMHLVALRAMKRVETAQATKDALNEEEALKLHKLRMERIKAGRGKKDSRKARLIKETLFHEIKNMYYNDGLSWREISEYVSFPIE</sequence>
<dbReference type="AlphaFoldDB" id="D4H4J7"/>
<keyword evidence="2" id="KW-1185">Reference proteome</keyword>
<accession>D4H4J7</accession>
<dbReference type="RefSeq" id="WP_013011825.1">
    <property type="nucleotide sequence ID" value="NC_013943.1"/>
</dbReference>
<proteinExistence type="predicted"/>
<dbReference type="EMBL" id="CP001968">
    <property type="protein sequence ID" value="ADD69326.1"/>
    <property type="molecule type" value="Genomic_DNA"/>
</dbReference>
<dbReference type="InParanoid" id="D4H4J7"/>
<dbReference type="STRING" id="522772.Dacet_2567"/>